<evidence type="ECO:0000313" key="2">
    <source>
        <dbReference type="Proteomes" id="UP001141434"/>
    </source>
</evidence>
<organism evidence="1 2">
    <name type="scientific">Penicillium alfredii</name>
    <dbReference type="NCBI Taxonomy" id="1506179"/>
    <lineage>
        <taxon>Eukaryota</taxon>
        <taxon>Fungi</taxon>
        <taxon>Dikarya</taxon>
        <taxon>Ascomycota</taxon>
        <taxon>Pezizomycotina</taxon>
        <taxon>Eurotiomycetes</taxon>
        <taxon>Eurotiomycetidae</taxon>
        <taxon>Eurotiales</taxon>
        <taxon>Aspergillaceae</taxon>
        <taxon>Penicillium</taxon>
    </lineage>
</organism>
<dbReference type="EMBL" id="JAPMSZ010000009">
    <property type="protein sequence ID" value="KAJ5092537.1"/>
    <property type="molecule type" value="Genomic_DNA"/>
</dbReference>
<dbReference type="OrthoDB" id="4312384at2759"/>
<dbReference type="RefSeq" id="XP_056510732.1">
    <property type="nucleotide sequence ID" value="XM_056657932.1"/>
</dbReference>
<accession>A0A9W9K555</accession>
<dbReference type="Proteomes" id="UP001141434">
    <property type="component" value="Unassembled WGS sequence"/>
</dbReference>
<keyword evidence="2" id="KW-1185">Reference proteome</keyword>
<evidence type="ECO:0000313" key="1">
    <source>
        <dbReference type="EMBL" id="KAJ5092537.1"/>
    </source>
</evidence>
<comment type="caution">
    <text evidence="1">The sequence shown here is derived from an EMBL/GenBank/DDBJ whole genome shotgun (WGS) entry which is preliminary data.</text>
</comment>
<name>A0A9W9K555_9EURO</name>
<proteinExistence type="predicted"/>
<dbReference type="GeneID" id="81397101"/>
<reference evidence="1" key="2">
    <citation type="journal article" date="2023" name="IMA Fungus">
        <title>Comparative genomic study of the Penicillium genus elucidates a diverse pangenome and 15 lateral gene transfer events.</title>
        <authorList>
            <person name="Petersen C."/>
            <person name="Sorensen T."/>
            <person name="Nielsen M.R."/>
            <person name="Sondergaard T.E."/>
            <person name="Sorensen J.L."/>
            <person name="Fitzpatrick D.A."/>
            <person name="Frisvad J.C."/>
            <person name="Nielsen K.L."/>
        </authorList>
    </citation>
    <scope>NUCLEOTIDE SEQUENCE</scope>
    <source>
        <strain evidence="1">IBT 34128</strain>
    </source>
</reference>
<sequence length="117" mass="12802">MAQPSPEVNLLDPWEKYGTTVMTTLLASKEKKNRQCTGPKGIYTGHGSSECRTDILNGGALAYIPVDIDWRCTVNIFRDDNCTSGARIGMVRVDGVRKCSPVAEKNTMIASFEVICS</sequence>
<reference evidence="1" key="1">
    <citation type="submission" date="2022-11" db="EMBL/GenBank/DDBJ databases">
        <authorList>
            <person name="Petersen C."/>
        </authorList>
    </citation>
    <scope>NUCLEOTIDE SEQUENCE</scope>
    <source>
        <strain evidence="1">IBT 34128</strain>
    </source>
</reference>
<gene>
    <name evidence="1" type="ORF">NUU61_007407</name>
</gene>
<dbReference type="AlphaFoldDB" id="A0A9W9K555"/>
<protein>
    <submittedName>
        <fullName evidence="1">Uncharacterized protein</fullName>
    </submittedName>
</protein>